<protein>
    <submittedName>
        <fullName evidence="5">DUF4124 domain-containing protein</fullName>
    </submittedName>
</protein>
<accession>A0A7X7LW45</accession>
<feature type="chain" id="PRO_5031145643" evidence="3">
    <location>
        <begin position="22"/>
        <end position="163"/>
    </location>
</feature>
<dbReference type="RefSeq" id="WP_068808774.1">
    <property type="nucleotide sequence ID" value="NZ_MBFM01000004.1"/>
</dbReference>
<gene>
    <name evidence="5" type="ORF">GX576_07680</name>
</gene>
<dbReference type="OrthoDB" id="5298561at2"/>
<evidence type="ECO:0000313" key="6">
    <source>
        <dbReference type="Proteomes" id="UP000536534"/>
    </source>
</evidence>
<feature type="compositionally biased region" description="Basic and acidic residues" evidence="2">
    <location>
        <begin position="84"/>
        <end position="95"/>
    </location>
</feature>
<dbReference type="Proteomes" id="UP000536534">
    <property type="component" value="Unassembled WGS sequence"/>
</dbReference>
<feature type="compositionally biased region" description="Low complexity" evidence="2">
    <location>
        <begin position="60"/>
        <end position="76"/>
    </location>
</feature>
<keyword evidence="1" id="KW-0175">Coiled coil</keyword>
<sequence>MSALRTLSLALVLACPTLASAQVYKCVDGEGRITYTNDRSLGRSCQPLPQNQAVSTVPGPAQRATPAAPARAPAATSGGFPRVSQEDQRARDDTRRQVLHNELASEQAALEEAQKALAEQESIRLGDERNYQKMLDRLQPFKDKVELHQRNIDALQREIANLR</sequence>
<feature type="region of interest" description="Disordered" evidence="2">
    <location>
        <begin position="44"/>
        <end position="95"/>
    </location>
</feature>
<organism evidence="5 6">
    <name type="scientific">Thauera phenolivorans</name>
    <dbReference type="NCBI Taxonomy" id="1792543"/>
    <lineage>
        <taxon>Bacteria</taxon>
        <taxon>Pseudomonadati</taxon>
        <taxon>Pseudomonadota</taxon>
        <taxon>Betaproteobacteria</taxon>
        <taxon>Rhodocyclales</taxon>
        <taxon>Zoogloeaceae</taxon>
        <taxon>Thauera</taxon>
    </lineage>
</organism>
<reference evidence="5 6" key="1">
    <citation type="journal article" date="2020" name="Biotechnol. Biofuels">
        <title>New insights from the biogas microbiome by comprehensive genome-resolved metagenomics of nearly 1600 species originating from multiple anaerobic digesters.</title>
        <authorList>
            <person name="Campanaro S."/>
            <person name="Treu L."/>
            <person name="Rodriguez-R L.M."/>
            <person name="Kovalovszki A."/>
            <person name="Ziels R.M."/>
            <person name="Maus I."/>
            <person name="Zhu X."/>
            <person name="Kougias P.G."/>
            <person name="Basile A."/>
            <person name="Luo G."/>
            <person name="Schluter A."/>
            <person name="Konstantinidis K.T."/>
            <person name="Angelidaki I."/>
        </authorList>
    </citation>
    <scope>NUCLEOTIDE SEQUENCE [LARGE SCALE GENOMIC DNA]</scope>
    <source>
        <strain evidence="5">AS06rmzACSIP_256</strain>
    </source>
</reference>
<evidence type="ECO:0000259" key="4">
    <source>
        <dbReference type="Pfam" id="PF13511"/>
    </source>
</evidence>
<comment type="caution">
    <text evidence="5">The sequence shown here is derived from an EMBL/GenBank/DDBJ whole genome shotgun (WGS) entry which is preliminary data.</text>
</comment>
<keyword evidence="3" id="KW-0732">Signal</keyword>
<evidence type="ECO:0000256" key="3">
    <source>
        <dbReference type="SAM" id="SignalP"/>
    </source>
</evidence>
<dbReference type="InterPro" id="IPR025392">
    <property type="entry name" value="DUF4124"/>
</dbReference>
<dbReference type="EMBL" id="JAAYYV010000203">
    <property type="protein sequence ID" value="NLF54262.1"/>
    <property type="molecule type" value="Genomic_DNA"/>
</dbReference>
<dbReference type="Pfam" id="PF13511">
    <property type="entry name" value="DUF4124"/>
    <property type="match status" value="1"/>
</dbReference>
<evidence type="ECO:0000313" key="5">
    <source>
        <dbReference type="EMBL" id="NLF54262.1"/>
    </source>
</evidence>
<feature type="signal peptide" evidence="3">
    <location>
        <begin position="1"/>
        <end position="21"/>
    </location>
</feature>
<feature type="domain" description="DUF4124" evidence="4">
    <location>
        <begin position="10"/>
        <end position="72"/>
    </location>
</feature>
<name>A0A7X7LW45_9RHOO</name>
<feature type="coiled-coil region" evidence="1">
    <location>
        <begin position="96"/>
        <end position="158"/>
    </location>
</feature>
<proteinExistence type="predicted"/>
<evidence type="ECO:0000256" key="1">
    <source>
        <dbReference type="SAM" id="Coils"/>
    </source>
</evidence>
<dbReference type="AlphaFoldDB" id="A0A7X7LW45"/>
<evidence type="ECO:0000256" key="2">
    <source>
        <dbReference type="SAM" id="MobiDB-lite"/>
    </source>
</evidence>